<protein>
    <submittedName>
        <fullName evidence="1">Uncharacterized protein</fullName>
    </submittedName>
</protein>
<reference evidence="1 2" key="1">
    <citation type="submission" date="2022-10" db="EMBL/GenBank/DDBJ databases">
        <title>Comparative genomic analysis of Cohnella hashimotonis sp. nov., isolated from the International Space Station.</title>
        <authorList>
            <person name="Simpson A."/>
            <person name="Venkateswaran K."/>
        </authorList>
    </citation>
    <scope>NUCLEOTIDE SEQUENCE [LARGE SCALE GENOMIC DNA]</scope>
    <source>
        <strain evidence="1 2">DSM 18997</strain>
    </source>
</reference>
<organism evidence="1 2">
    <name type="scientific">Cohnella ginsengisoli</name>
    <dbReference type="NCBI Taxonomy" id="425004"/>
    <lineage>
        <taxon>Bacteria</taxon>
        <taxon>Bacillati</taxon>
        <taxon>Bacillota</taxon>
        <taxon>Bacilli</taxon>
        <taxon>Bacillales</taxon>
        <taxon>Paenibacillaceae</taxon>
        <taxon>Cohnella</taxon>
    </lineage>
</organism>
<keyword evidence="2" id="KW-1185">Reference proteome</keyword>
<dbReference type="RefSeq" id="WP_277564916.1">
    <property type="nucleotide sequence ID" value="NZ_JAPDHZ010000002.1"/>
</dbReference>
<name>A0A9X4KJ54_9BACL</name>
<evidence type="ECO:0000313" key="2">
    <source>
        <dbReference type="Proteomes" id="UP001153387"/>
    </source>
</evidence>
<proteinExistence type="predicted"/>
<dbReference type="Proteomes" id="UP001153387">
    <property type="component" value="Unassembled WGS sequence"/>
</dbReference>
<sequence>MQNGPAYWIETAGTAAWYLQRGDTYLSVGTAKPFGPEQLLFVVASLVPLDDI</sequence>
<dbReference type="EMBL" id="JAPDHZ010000002">
    <property type="protein sequence ID" value="MDG0791147.1"/>
    <property type="molecule type" value="Genomic_DNA"/>
</dbReference>
<accession>A0A9X4KJ54</accession>
<evidence type="ECO:0000313" key="1">
    <source>
        <dbReference type="EMBL" id="MDG0791147.1"/>
    </source>
</evidence>
<gene>
    <name evidence="1" type="ORF">OMP38_09885</name>
</gene>
<comment type="caution">
    <text evidence="1">The sequence shown here is derived from an EMBL/GenBank/DDBJ whole genome shotgun (WGS) entry which is preliminary data.</text>
</comment>
<dbReference type="AlphaFoldDB" id="A0A9X4KJ54"/>